<dbReference type="SUPFAM" id="SSF51695">
    <property type="entry name" value="PLC-like phosphodiesterases"/>
    <property type="match status" value="1"/>
</dbReference>
<dbReference type="PROSITE" id="PS50088">
    <property type="entry name" value="ANK_REPEAT"/>
    <property type="match status" value="2"/>
</dbReference>
<dbReference type="Proteomes" id="UP001251528">
    <property type="component" value="Unassembled WGS sequence"/>
</dbReference>
<dbReference type="InterPro" id="IPR030395">
    <property type="entry name" value="GP_PDE_dom"/>
</dbReference>
<dbReference type="GO" id="GO:0047389">
    <property type="term" value="F:glycerophosphocholine phosphodiesterase activity"/>
    <property type="evidence" value="ECO:0007669"/>
    <property type="project" value="TreeGrafter"/>
</dbReference>
<dbReference type="PROSITE" id="PS50297">
    <property type="entry name" value="ANK_REP_REGION"/>
    <property type="match status" value="2"/>
</dbReference>
<sequence length="855" mass="94418">MFRLKISESAARRENEICRIFGFPTAPVTLPNIGSVDGLELQVVRVMYEDLLLELREIQWFDKVNHTAMEKLFGKLANYRHDKIAFERCYSRWVTLQRGLDKSLAELLGRVDKLVSEIRKESTQSRLGTHSWCIAGRVSHTPPATDMHDMIYKFLKNDQHSLVKEHVLSSGAPEVTTGDNIGLFVGDLFLISIIFSAKYTKALTLEIIPCEQVSAEHFFLIVKIYGIEFQRHLSQSQNFQTEHLEHAAHEFTKLLNASGSKATDLLQEKDSGGCLLLHHAAHYGLDSLCKVIICHLINTSPTLAAETLISTDHYGRTPFHYAVDGGNLPILTLLLNALSDIILDKQLKSRVRAILGDILILALRAGTDEMAKIVLEHGPDLLHRSSRGETALYVAVQFGNLPLARLLTSQLSGYELSLEAVEQTRGWTPLMVACANGHTLITKLLLHAGAKQSPCDARGWTALEHAVFRGHHVVAELFKPCQPSTDLDGPAIATRAAHKTSHTVCSADQKMLIVHLGSTQGGHDRAAIQLEGSDPNDIYTFPQEYPLEMQISVLGTPSVAKTIQLPPLEDQLHKPLIFRVEHGVPLQIVLKICRRGVGSSETLVCSGTSLLDQESVLGDKHESLIRERTVYMVDKEKSGPAGSVLLSYVIAESFSGLEKPSASSCPRSEEGLVRLVGHRGLGQNVPSRSFLQLGENTVMSFLSAAKFGASFVEVTSDLEAVIYHDFSLSESGTNIPVHDLTLAQYKHASDVQEPRSNVDNSIQPLLAGQRKPRAWSSGEESVSQAAQLRRRLQCTVDFQTKGFKPNSRGDVVQDSLTTLEELLVKLPLEIGFNIEITKNILACTKQLKQESPRSP</sequence>
<evidence type="ECO:0000313" key="5">
    <source>
        <dbReference type="Proteomes" id="UP001251528"/>
    </source>
</evidence>
<dbReference type="GO" id="GO:0046475">
    <property type="term" value="P:glycerophospholipid catabolic process"/>
    <property type="evidence" value="ECO:0007669"/>
    <property type="project" value="TreeGrafter"/>
</dbReference>
<dbReference type="InterPro" id="IPR057506">
    <property type="entry name" value="C2_GPCPD1"/>
</dbReference>
<feature type="repeat" description="ANK" evidence="2">
    <location>
        <begin position="314"/>
        <end position="346"/>
    </location>
</feature>
<dbReference type="InterPro" id="IPR036770">
    <property type="entry name" value="Ankyrin_rpt-contain_sf"/>
</dbReference>
<dbReference type="Pfam" id="PF25329">
    <property type="entry name" value="C2_GDE1"/>
    <property type="match status" value="1"/>
</dbReference>
<dbReference type="SMART" id="SM00248">
    <property type="entry name" value="ANK"/>
    <property type="match status" value="6"/>
</dbReference>
<keyword evidence="2" id="KW-0040">ANK repeat</keyword>
<organism evidence="4 5">
    <name type="scientific">Conoideocrella luteorostrata</name>
    <dbReference type="NCBI Taxonomy" id="1105319"/>
    <lineage>
        <taxon>Eukaryota</taxon>
        <taxon>Fungi</taxon>
        <taxon>Dikarya</taxon>
        <taxon>Ascomycota</taxon>
        <taxon>Pezizomycotina</taxon>
        <taxon>Sordariomycetes</taxon>
        <taxon>Hypocreomycetidae</taxon>
        <taxon>Hypocreales</taxon>
        <taxon>Clavicipitaceae</taxon>
        <taxon>Conoideocrella</taxon>
    </lineage>
</organism>
<dbReference type="InterPro" id="IPR051578">
    <property type="entry name" value="GDPD"/>
</dbReference>
<reference evidence="4" key="1">
    <citation type="submission" date="2023-06" db="EMBL/GenBank/DDBJ databases">
        <title>Conoideocrella luteorostrata (Hypocreales: Clavicipitaceae), a potential biocontrol fungus for elongate hemlock scale in United States Christmas tree production areas.</title>
        <authorList>
            <person name="Barrett H."/>
            <person name="Lovett B."/>
            <person name="Macias A.M."/>
            <person name="Stajich J.E."/>
            <person name="Kasson M.T."/>
        </authorList>
    </citation>
    <scope>NUCLEOTIDE SEQUENCE</scope>
    <source>
        <strain evidence="4">ARSEF 14590</strain>
    </source>
</reference>
<gene>
    <name evidence="4" type="ORF">QQS21_000350</name>
</gene>
<dbReference type="AlphaFoldDB" id="A0AAJ0CZ39"/>
<accession>A0AAJ0CZ39</accession>
<feature type="repeat" description="ANK" evidence="2">
    <location>
        <begin position="425"/>
        <end position="457"/>
    </location>
</feature>
<keyword evidence="1" id="KW-0378">Hydrolase</keyword>
<dbReference type="PANTHER" id="PTHR22958:SF1">
    <property type="entry name" value="GLYCEROPHOSPHOCHOLINE PHOSPHODIESTERASE GPCPD1"/>
    <property type="match status" value="1"/>
</dbReference>
<dbReference type="EMBL" id="JASWJB010000003">
    <property type="protein sequence ID" value="KAK2616738.1"/>
    <property type="molecule type" value="Genomic_DNA"/>
</dbReference>
<protein>
    <recommendedName>
        <fullName evidence="3">GP-PDE domain-containing protein</fullName>
    </recommendedName>
</protein>
<feature type="domain" description="GP-PDE" evidence="3">
    <location>
        <begin position="673"/>
        <end position="855"/>
    </location>
</feature>
<dbReference type="PANTHER" id="PTHR22958">
    <property type="entry name" value="GLYCEROPHOSPHORYL DIESTER PHOSPHODIESTERASE"/>
    <property type="match status" value="1"/>
</dbReference>
<dbReference type="InterPro" id="IPR002110">
    <property type="entry name" value="Ankyrin_rpt"/>
</dbReference>
<dbReference type="InterPro" id="IPR017946">
    <property type="entry name" value="PLC-like_Pdiesterase_TIM-brl"/>
</dbReference>
<name>A0AAJ0CZ39_9HYPO</name>
<dbReference type="SUPFAM" id="SSF48403">
    <property type="entry name" value="Ankyrin repeat"/>
    <property type="match status" value="1"/>
</dbReference>
<dbReference type="Gene3D" id="3.20.20.190">
    <property type="entry name" value="Phosphatidylinositol (PI) phosphodiesterase"/>
    <property type="match status" value="1"/>
</dbReference>
<evidence type="ECO:0000256" key="1">
    <source>
        <dbReference type="ARBA" id="ARBA00022801"/>
    </source>
</evidence>
<evidence type="ECO:0000259" key="3">
    <source>
        <dbReference type="PROSITE" id="PS51704"/>
    </source>
</evidence>
<dbReference type="Pfam" id="PF12796">
    <property type="entry name" value="Ank_2"/>
    <property type="match status" value="1"/>
</dbReference>
<dbReference type="Pfam" id="PF03009">
    <property type="entry name" value="GDPD"/>
    <property type="match status" value="1"/>
</dbReference>
<proteinExistence type="predicted"/>
<dbReference type="PROSITE" id="PS51704">
    <property type="entry name" value="GP_PDE"/>
    <property type="match status" value="1"/>
</dbReference>
<comment type="caution">
    <text evidence="4">The sequence shown here is derived from an EMBL/GenBank/DDBJ whole genome shotgun (WGS) entry which is preliminary data.</text>
</comment>
<evidence type="ECO:0000256" key="2">
    <source>
        <dbReference type="PROSITE-ProRule" id="PRU00023"/>
    </source>
</evidence>
<dbReference type="Gene3D" id="1.25.40.20">
    <property type="entry name" value="Ankyrin repeat-containing domain"/>
    <property type="match status" value="2"/>
</dbReference>
<dbReference type="Pfam" id="PF13637">
    <property type="entry name" value="Ank_4"/>
    <property type="match status" value="1"/>
</dbReference>
<evidence type="ECO:0000313" key="4">
    <source>
        <dbReference type="EMBL" id="KAK2616738.1"/>
    </source>
</evidence>
<keyword evidence="5" id="KW-1185">Reference proteome</keyword>